<keyword evidence="7" id="KW-0732">Signal</keyword>
<evidence type="ECO:0000313" key="9">
    <source>
        <dbReference type="Proteomes" id="UP001445076"/>
    </source>
</evidence>
<keyword evidence="2" id="KW-0812">Transmembrane</keyword>
<dbReference type="InterPro" id="IPR021134">
    <property type="entry name" value="Bestrophin-like"/>
</dbReference>
<evidence type="ECO:0000256" key="7">
    <source>
        <dbReference type="SAM" id="SignalP"/>
    </source>
</evidence>
<keyword evidence="6" id="KW-0813">Transport</keyword>
<keyword evidence="6" id="KW-0869">Chloride channel</keyword>
<evidence type="ECO:0000256" key="5">
    <source>
        <dbReference type="ARBA" id="ARBA00034769"/>
    </source>
</evidence>
<keyword evidence="3" id="KW-1133">Transmembrane helix</keyword>
<comment type="subcellular location">
    <subcellularLocation>
        <location evidence="6">Cell membrane</location>
        <topology evidence="6">Multi-pass membrane protein</topology>
    </subcellularLocation>
    <subcellularLocation>
        <location evidence="1">Membrane</location>
    </subcellularLocation>
</comment>
<feature type="non-terminal residue" evidence="8">
    <location>
        <position position="1"/>
    </location>
</feature>
<name>A0AAW0X8I1_CHEQU</name>
<comment type="caution">
    <text evidence="8">The sequence shown here is derived from an EMBL/GenBank/DDBJ whole genome shotgun (WGS) entry which is preliminary data.</text>
</comment>
<dbReference type="PANTHER" id="PTHR10736">
    <property type="entry name" value="BESTROPHIN"/>
    <property type="match status" value="1"/>
</dbReference>
<feature type="chain" id="PRO_5044717409" description="Bestrophin homolog" evidence="7">
    <location>
        <begin position="16"/>
        <end position="129"/>
    </location>
</feature>
<dbReference type="AlphaFoldDB" id="A0AAW0X8I1"/>
<accession>A0AAW0X8I1</accession>
<dbReference type="EMBL" id="JARKIK010000032">
    <property type="protein sequence ID" value="KAK8740661.1"/>
    <property type="molecule type" value="Genomic_DNA"/>
</dbReference>
<dbReference type="EMBL" id="JARKIK010000032">
    <property type="protein sequence ID" value="KAK8740663.1"/>
    <property type="molecule type" value="Genomic_DNA"/>
</dbReference>
<dbReference type="GO" id="GO:0005254">
    <property type="term" value="F:chloride channel activity"/>
    <property type="evidence" value="ECO:0007669"/>
    <property type="project" value="UniProtKB-KW"/>
</dbReference>
<dbReference type="EMBL" id="JARKIK010000032">
    <property type="protein sequence ID" value="KAK8740662.1"/>
    <property type="molecule type" value="Genomic_DNA"/>
</dbReference>
<evidence type="ECO:0000313" key="8">
    <source>
        <dbReference type="EMBL" id="KAK8740657.1"/>
    </source>
</evidence>
<keyword evidence="6" id="KW-0406">Ion transport</keyword>
<comment type="function">
    <text evidence="6">Forms chloride channels.</text>
</comment>
<keyword evidence="9" id="KW-1185">Reference proteome</keyword>
<feature type="signal peptide" evidence="7">
    <location>
        <begin position="1"/>
        <end position="15"/>
    </location>
</feature>
<evidence type="ECO:0000256" key="2">
    <source>
        <dbReference type="ARBA" id="ARBA00022692"/>
    </source>
</evidence>
<reference evidence="8" key="2">
    <citation type="submission" date="2024-01" db="EMBL/GenBank/DDBJ databases">
        <authorList>
            <person name="He J."/>
            <person name="Wang M."/>
            <person name="Zheng J."/>
            <person name="Liu Z."/>
        </authorList>
    </citation>
    <scope>NUCLEOTIDE SEQUENCE</scope>
    <source>
        <strain evidence="8">ZL_2023a</strain>
        <tissue evidence="8">Muscle</tissue>
    </source>
</reference>
<sequence length="129" mass="14892">VTIAVYSFFLFSVLGEQFLDPAQNLPNNIIDLYVPVFSLLQFFFYIGWLKVAESLINPFGEDDHDFEFVALIKRHLEMSYLLADSSPQEQPTMVQEAYWDSTLQAQTEQAELCTVAFQLANRFIQPEEV</sequence>
<dbReference type="EMBL" id="JARKIK010000032">
    <property type="protein sequence ID" value="KAK8740656.1"/>
    <property type="molecule type" value="Genomic_DNA"/>
</dbReference>
<reference evidence="8 9" key="1">
    <citation type="journal article" date="2024" name="BMC Genomics">
        <title>Genome assembly of redclaw crayfish (Cherax quadricarinatus) provides insights into its immune adaptation and hypoxia tolerance.</title>
        <authorList>
            <person name="Liu Z."/>
            <person name="Zheng J."/>
            <person name="Li H."/>
            <person name="Fang K."/>
            <person name="Wang S."/>
            <person name="He J."/>
            <person name="Zhou D."/>
            <person name="Weng S."/>
            <person name="Chi M."/>
            <person name="Gu Z."/>
            <person name="He J."/>
            <person name="Li F."/>
            <person name="Wang M."/>
        </authorList>
    </citation>
    <scope>NUCLEOTIDE SEQUENCE [LARGE SCALE GENOMIC DNA]</scope>
    <source>
        <strain evidence="8">ZL_2023a</strain>
    </source>
</reference>
<dbReference type="GO" id="GO:0005886">
    <property type="term" value="C:plasma membrane"/>
    <property type="evidence" value="ECO:0007669"/>
    <property type="project" value="UniProtKB-SubCell"/>
</dbReference>
<dbReference type="EMBL" id="JARKIK010000032">
    <property type="protein sequence ID" value="KAK8740657.1"/>
    <property type="molecule type" value="Genomic_DNA"/>
</dbReference>
<evidence type="ECO:0000256" key="3">
    <source>
        <dbReference type="ARBA" id="ARBA00022989"/>
    </source>
</evidence>
<keyword evidence="6" id="KW-0407">Ion channel</keyword>
<protein>
    <recommendedName>
        <fullName evidence="6">Bestrophin homolog</fullName>
    </recommendedName>
</protein>
<dbReference type="EMBL" id="JARKIK010000032">
    <property type="protein sequence ID" value="KAK8740664.1"/>
    <property type="molecule type" value="Genomic_DNA"/>
</dbReference>
<proteinExistence type="inferred from homology"/>
<evidence type="ECO:0000256" key="6">
    <source>
        <dbReference type="RuleBase" id="RU363126"/>
    </source>
</evidence>
<evidence type="ECO:0000256" key="1">
    <source>
        <dbReference type="ARBA" id="ARBA00004370"/>
    </source>
</evidence>
<dbReference type="InterPro" id="IPR000615">
    <property type="entry name" value="Bestrophin"/>
</dbReference>
<organism evidence="8 9">
    <name type="scientific">Cherax quadricarinatus</name>
    <name type="common">Australian red claw crayfish</name>
    <dbReference type="NCBI Taxonomy" id="27406"/>
    <lineage>
        <taxon>Eukaryota</taxon>
        <taxon>Metazoa</taxon>
        <taxon>Ecdysozoa</taxon>
        <taxon>Arthropoda</taxon>
        <taxon>Crustacea</taxon>
        <taxon>Multicrustacea</taxon>
        <taxon>Malacostraca</taxon>
        <taxon>Eumalacostraca</taxon>
        <taxon>Eucarida</taxon>
        <taxon>Decapoda</taxon>
        <taxon>Pleocyemata</taxon>
        <taxon>Astacidea</taxon>
        <taxon>Parastacoidea</taxon>
        <taxon>Parastacidae</taxon>
        <taxon>Cherax</taxon>
    </lineage>
</organism>
<dbReference type="EMBL" id="JARKIK010000032">
    <property type="protein sequence ID" value="KAK8740658.1"/>
    <property type="molecule type" value="Genomic_DNA"/>
</dbReference>
<dbReference type="EMBL" id="JARKIK010000032">
    <property type="protein sequence ID" value="KAK8740660.1"/>
    <property type="molecule type" value="Genomic_DNA"/>
</dbReference>
<keyword evidence="6" id="KW-0868">Chloride</keyword>
<evidence type="ECO:0000256" key="4">
    <source>
        <dbReference type="ARBA" id="ARBA00023136"/>
    </source>
</evidence>
<gene>
    <name evidence="8" type="ORF">OTU49_002635</name>
</gene>
<keyword evidence="4" id="KW-0472">Membrane</keyword>
<comment type="similarity">
    <text evidence="5 6">Belongs to the anion channel-forming bestrophin (TC 1.A.46) family. Calcium-sensitive chloride channel subfamily.</text>
</comment>
<keyword evidence="6" id="KW-1003">Cell membrane</keyword>
<dbReference type="GO" id="GO:0034707">
    <property type="term" value="C:chloride channel complex"/>
    <property type="evidence" value="ECO:0007669"/>
    <property type="project" value="UniProtKB-KW"/>
</dbReference>
<dbReference type="EMBL" id="JARKIK010000032">
    <property type="protein sequence ID" value="KAK8740659.1"/>
    <property type="molecule type" value="Genomic_DNA"/>
</dbReference>
<dbReference type="Proteomes" id="UP001445076">
    <property type="component" value="Unassembled WGS sequence"/>
</dbReference>
<dbReference type="Pfam" id="PF01062">
    <property type="entry name" value="Bestrophin"/>
    <property type="match status" value="1"/>
</dbReference>